<dbReference type="InterPro" id="IPR054224">
    <property type="entry name" value="DUF6944"/>
</dbReference>
<reference evidence="1 2" key="1">
    <citation type="submission" date="2024-05" db="EMBL/GenBank/DDBJ databases">
        <authorList>
            <person name="Haq I."/>
            <person name="Ullah Z."/>
            <person name="Ahmad R."/>
            <person name="Li M."/>
            <person name="Tong Y."/>
        </authorList>
    </citation>
    <scope>NUCLEOTIDE SEQUENCE [LARGE SCALE GENOMIC DNA]</scope>
    <source>
        <strain evidence="1 2">16A2E</strain>
    </source>
</reference>
<sequence>MNNYLEELLGSWVQAIGTVIDAISNTPSRKLSEELQTNLSITGNVMQATGNALLADSDNTLDFEKIGNIIQSIGNLTVVSGILIMSDEKRETELEIKGNLLQTLGNLLSPFDISVDDKSSYKENLLLDVGSILQAIGNSLQAMAGILKLQGKEQGNLNLVGGWIQASGAVLQALVQSKNS</sequence>
<proteinExistence type="predicted"/>
<dbReference type="Pfam" id="PF22116">
    <property type="entry name" value="DUF6944"/>
    <property type="match status" value="1"/>
</dbReference>
<accession>A0ABU9XL93</accession>
<dbReference type="RefSeq" id="WP_345825335.1">
    <property type="nucleotide sequence ID" value="NZ_JBDIML010000003.1"/>
</dbReference>
<protein>
    <submittedName>
        <fullName evidence="1">Uncharacterized protein</fullName>
    </submittedName>
</protein>
<comment type="caution">
    <text evidence="1">The sequence shown here is derived from an EMBL/GenBank/DDBJ whole genome shotgun (WGS) entry which is preliminary data.</text>
</comment>
<dbReference type="Proteomes" id="UP001444625">
    <property type="component" value="Unassembled WGS sequence"/>
</dbReference>
<name>A0ABU9XL93_9BACI</name>
<evidence type="ECO:0000313" key="1">
    <source>
        <dbReference type="EMBL" id="MEN2767869.1"/>
    </source>
</evidence>
<gene>
    <name evidence="1" type="ORF">ABC228_11765</name>
</gene>
<evidence type="ECO:0000313" key="2">
    <source>
        <dbReference type="Proteomes" id="UP001444625"/>
    </source>
</evidence>
<keyword evidence="2" id="KW-1185">Reference proteome</keyword>
<organism evidence="1 2">
    <name type="scientific">Ornithinibacillus xuwenensis</name>
    <dbReference type="NCBI Taxonomy" id="3144668"/>
    <lineage>
        <taxon>Bacteria</taxon>
        <taxon>Bacillati</taxon>
        <taxon>Bacillota</taxon>
        <taxon>Bacilli</taxon>
        <taxon>Bacillales</taxon>
        <taxon>Bacillaceae</taxon>
        <taxon>Ornithinibacillus</taxon>
    </lineage>
</organism>
<dbReference type="EMBL" id="JBDIML010000003">
    <property type="protein sequence ID" value="MEN2767869.1"/>
    <property type="molecule type" value="Genomic_DNA"/>
</dbReference>